<evidence type="ECO:0000313" key="3">
    <source>
        <dbReference type="EMBL" id="KAK1116863.1"/>
    </source>
</evidence>
<dbReference type="GO" id="GO:0030286">
    <property type="term" value="C:dynein complex"/>
    <property type="evidence" value="ECO:0007669"/>
    <property type="project" value="InterPro"/>
</dbReference>
<dbReference type="InterPro" id="IPR027417">
    <property type="entry name" value="P-loop_NTPase"/>
</dbReference>
<dbReference type="Gene3D" id="3.40.50.300">
    <property type="entry name" value="P-loop containing nucleotide triphosphate hydrolases"/>
    <property type="match status" value="1"/>
</dbReference>
<dbReference type="GO" id="GO:0051959">
    <property type="term" value="F:dynein light intermediate chain binding"/>
    <property type="evidence" value="ECO:0007669"/>
    <property type="project" value="InterPro"/>
</dbReference>
<dbReference type="Proteomes" id="UP001177670">
    <property type="component" value="Unassembled WGS sequence"/>
</dbReference>
<evidence type="ECO:0000313" key="4">
    <source>
        <dbReference type="Proteomes" id="UP001177670"/>
    </source>
</evidence>
<dbReference type="EMBL" id="JAHYIQ010000061">
    <property type="protein sequence ID" value="KAK1116863.1"/>
    <property type="molecule type" value="Genomic_DNA"/>
</dbReference>
<organism evidence="3 4">
    <name type="scientific">Melipona bicolor</name>
    <dbReference type="NCBI Taxonomy" id="60889"/>
    <lineage>
        <taxon>Eukaryota</taxon>
        <taxon>Metazoa</taxon>
        <taxon>Ecdysozoa</taxon>
        <taxon>Arthropoda</taxon>
        <taxon>Hexapoda</taxon>
        <taxon>Insecta</taxon>
        <taxon>Pterygota</taxon>
        <taxon>Neoptera</taxon>
        <taxon>Endopterygota</taxon>
        <taxon>Hymenoptera</taxon>
        <taxon>Apocrita</taxon>
        <taxon>Aculeata</taxon>
        <taxon>Apoidea</taxon>
        <taxon>Anthophila</taxon>
        <taxon>Apidae</taxon>
        <taxon>Melipona</taxon>
    </lineage>
</organism>
<dbReference type="GO" id="GO:0007018">
    <property type="term" value="P:microtubule-based movement"/>
    <property type="evidence" value="ECO:0007669"/>
    <property type="project" value="InterPro"/>
</dbReference>
<evidence type="ECO:0000259" key="1">
    <source>
        <dbReference type="Pfam" id="PF17852"/>
    </source>
</evidence>
<feature type="domain" description="Dynein heavy chain 3 AAA+ lid" evidence="2">
    <location>
        <begin position="298"/>
        <end position="343"/>
    </location>
</feature>
<protein>
    <recommendedName>
        <fullName evidence="5">Dynein heavy chain</fullName>
    </recommendedName>
</protein>
<evidence type="ECO:0008006" key="5">
    <source>
        <dbReference type="Google" id="ProtNLM"/>
    </source>
</evidence>
<dbReference type="AlphaFoldDB" id="A0AA40FD88"/>
<dbReference type="PANTHER" id="PTHR22878:SF66">
    <property type="entry name" value="DYNEIN AXONEMAL HEAVY CHAIN 7"/>
    <property type="match status" value="1"/>
</dbReference>
<dbReference type="InterPro" id="IPR026983">
    <property type="entry name" value="DHC"/>
</dbReference>
<dbReference type="InterPro" id="IPR041589">
    <property type="entry name" value="DNAH3_AAA_lid_1"/>
</dbReference>
<gene>
    <name evidence="3" type="ORF">K0M31_018024</name>
</gene>
<dbReference type="Pfam" id="PF17857">
    <property type="entry name" value="AAA_lid_1"/>
    <property type="match status" value="1"/>
</dbReference>
<name>A0AA40FD88_9HYME</name>
<sequence length="361" mass="41820">MGGTLMVDSREWFSDLFRALTEREFPSDVRERFKVSEETTDPSKPYVVNLPMTGLVYDYKYIKEGRGKWRPWAEDLQDVPAIPKDLPVNQIIVPTIETVRYFHLFKLLICHHKPVLLVGPTGTGKSVYIMEFLLKRNDPDIFKPLFVIFSAQTSANQTQEIIMNKLDRRKKGLYGAPPGKHWVIFVDDISMPQKEEFGAQPPVELLRQWLDHWTWYDLKEVVPIHLVDVQLVCAMSPPASGLDVTPRFKRHFFTLGISEFSDDVLNTIFTTIVSWHFKNKEFPDFYFPSVDYIVSGTLDVYKETRKYLLPTPAKCHYLFNLRDFSRVIQGVLLCTPETVAEPVSIQTPGKFYFICVPITRS</sequence>
<evidence type="ECO:0000259" key="2">
    <source>
        <dbReference type="Pfam" id="PF17857"/>
    </source>
</evidence>
<dbReference type="Gene3D" id="1.20.920.30">
    <property type="match status" value="1"/>
</dbReference>
<keyword evidence="4" id="KW-1185">Reference proteome</keyword>
<reference evidence="3" key="1">
    <citation type="submission" date="2021-10" db="EMBL/GenBank/DDBJ databases">
        <title>Melipona bicolor Genome sequencing and assembly.</title>
        <authorList>
            <person name="Araujo N.S."/>
            <person name="Arias M.C."/>
        </authorList>
    </citation>
    <scope>NUCLEOTIDE SEQUENCE</scope>
    <source>
        <strain evidence="3">USP_2M_L1-L4_2017</strain>
        <tissue evidence="3">Whole body</tissue>
    </source>
</reference>
<dbReference type="InterPro" id="IPR041466">
    <property type="entry name" value="Dynein_AAA5_ext"/>
</dbReference>
<proteinExistence type="predicted"/>
<dbReference type="PANTHER" id="PTHR22878">
    <property type="entry name" value="DYNEIN HEAVY CHAIN 6, AXONEMAL-LIKE-RELATED"/>
    <property type="match status" value="1"/>
</dbReference>
<dbReference type="Pfam" id="PF12775">
    <property type="entry name" value="AAA_7"/>
    <property type="match status" value="1"/>
</dbReference>
<accession>A0AA40FD88</accession>
<dbReference type="SUPFAM" id="SSF52540">
    <property type="entry name" value="P-loop containing nucleoside triphosphate hydrolases"/>
    <property type="match status" value="1"/>
</dbReference>
<dbReference type="GO" id="GO:0045505">
    <property type="term" value="F:dynein intermediate chain binding"/>
    <property type="evidence" value="ECO:0007669"/>
    <property type="project" value="InterPro"/>
</dbReference>
<dbReference type="Pfam" id="PF17852">
    <property type="entry name" value="Dynein_AAA_lid"/>
    <property type="match status" value="1"/>
</dbReference>
<feature type="domain" description="Dynein heavy chain AAA 5 extension" evidence="1">
    <location>
        <begin position="1"/>
        <end position="74"/>
    </location>
</feature>
<comment type="caution">
    <text evidence="3">The sequence shown here is derived from an EMBL/GenBank/DDBJ whole genome shotgun (WGS) entry which is preliminary data.</text>
</comment>